<feature type="chain" id="PRO_5004443815" description="Glycoside hydrolase family 2 catalytic domain-containing protein" evidence="1">
    <location>
        <begin position="19"/>
        <end position="550"/>
    </location>
</feature>
<evidence type="ECO:0000256" key="1">
    <source>
        <dbReference type="SAM" id="SignalP"/>
    </source>
</evidence>
<protein>
    <recommendedName>
        <fullName evidence="4">Glycoside hydrolase family 2 catalytic domain-containing protein</fullName>
    </recommendedName>
</protein>
<organism evidence="2 3">
    <name type="scientific">Punctularia strigosozonata (strain HHB-11173)</name>
    <name type="common">White-rot fungus</name>
    <dbReference type="NCBI Taxonomy" id="741275"/>
    <lineage>
        <taxon>Eukaryota</taxon>
        <taxon>Fungi</taxon>
        <taxon>Dikarya</taxon>
        <taxon>Basidiomycota</taxon>
        <taxon>Agaricomycotina</taxon>
        <taxon>Agaricomycetes</taxon>
        <taxon>Corticiales</taxon>
        <taxon>Punctulariaceae</taxon>
        <taxon>Punctularia</taxon>
    </lineage>
</organism>
<dbReference type="InterPro" id="IPR017853">
    <property type="entry name" value="GH"/>
</dbReference>
<evidence type="ECO:0000313" key="2">
    <source>
        <dbReference type="EMBL" id="EIN05101.1"/>
    </source>
</evidence>
<dbReference type="Gene3D" id="3.20.20.80">
    <property type="entry name" value="Glycosidases"/>
    <property type="match status" value="1"/>
</dbReference>
<dbReference type="Proteomes" id="UP000054196">
    <property type="component" value="Unassembled WGS sequence"/>
</dbReference>
<sequence>MIARTSVFLAAFVALASAQSQWCGKNYMATQPIVPPGGNFPTPATSSSPLLALRCGPAIKPYLVSDAHAGTKGAILVDAPITFSHIANAAPIALPGHPSSQKLDVTITLAGHGTLARASVPLNASKFEIPFSLSGLKASTTPLDVTCSATLGKQSFKASAKVPFLPDNTNGSVTKLDMRTGGLLAKPATGADGPYAPVFPIGFYTSFGGFLADNLTALDDIKAAGYTVVHPIPTFDNLTALDVVVTRMQELGLYLMYDMRWTYTNLTGVTEEVNRIKNRPNLLLWYTGDEPDGWEDPQNATQLAYDTIYGLDSGYHPVSLVLNCQDYYFTEYSAGADIVMQDVYMIGNNLTFSSQWGTVCTPDYGDCGCDNCKGVFEDISDRIDSFHSRQQILGRELSQSVWTVPQAFGNDTYWKRYPTGAEYTVTAALAINHGATGVVAWDQPAPDDLLAAASALAAALEPAKAFIFSPEAEYAQSATDRVDVASWTVGSRALLLVTNLNYEAKTVPIPAALRAAARAELKQVLDTGAKIVGENIVLESVGTGAFILGR</sequence>
<dbReference type="OMA" id="DMRWTYM"/>
<dbReference type="SUPFAM" id="SSF51445">
    <property type="entry name" value="(Trans)glycosidases"/>
    <property type="match status" value="1"/>
</dbReference>
<gene>
    <name evidence="2" type="ORF">PUNSTDRAFT_146020</name>
</gene>
<dbReference type="AlphaFoldDB" id="R7S5V0"/>
<dbReference type="RefSeq" id="XP_007387504.1">
    <property type="nucleotide sequence ID" value="XM_007387442.1"/>
</dbReference>
<keyword evidence="1" id="KW-0732">Signal</keyword>
<dbReference type="KEGG" id="psq:PUNSTDRAFT_146020"/>
<feature type="signal peptide" evidence="1">
    <location>
        <begin position="1"/>
        <end position="18"/>
    </location>
</feature>
<evidence type="ECO:0000313" key="3">
    <source>
        <dbReference type="Proteomes" id="UP000054196"/>
    </source>
</evidence>
<dbReference type="GeneID" id="18881564"/>
<proteinExistence type="predicted"/>
<dbReference type="HOGENOM" id="CLU_022442_1_0_1"/>
<name>R7S5V0_PUNST</name>
<evidence type="ECO:0008006" key="4">
    <source>
        <dbReference type="Google" id="ProtNLM"/>
    </source>
</evidence>
<accession>R7S5V0</accession>
<dbReference type="EMBL" id="JH687551">
    <property type="protein sequence ID" value="EIN05101.1"/>
    <property type="molecule type" value="Genomic_DNA"/>
</dbReference>
<dbReference type="eggNOG" id="ENOG502RG5A">
    <property type="taxonomic scope" value="Eukaryota"/>
</dbReference>
<reference evidence="3" key="1">
    <citation type="journal article" date="2012" name="Science">
        <title>The Paleozoic origin of enzymatic lignin decomposition reconstructed from 31 fungal genomes.</title>
        <authorList>
            <person name="Floudas D."/>
            <person name="Binder M."/>
            <person name="Riley R."/>
            <person name="Barry K."/>
            <person name="Blanchette R.A."/>
            <person name="Henrissat B."/>
            <person name="Martinez A.T."/>
            <person name="Otillar R."/>
            <person name="Spatafora J.W."/>
            <person name="Yadav J.S."/>
            <person name="Aerts A."/>
            <person name="Benoit I."/>
            <person name="Boyd A."/>
            <person name="Carlson A."/>
            <person name="Copeland A."/>
            <person name="Coutinho P.M."/>
            <person name="de Vries R.P."/>
            <person name="Ferreira P."/>
            <person name="Findley K."/>
            <person name="Foster B."/>
            <person name="Gaskell J."/>
            <person name="Glotzer D."/>
            <person name="Gorecki P."/>
            <person name="Heitman J."/>
            <person name="Hesse C."/>
            <person name="Hori C."/>
            <person name="Igarashi K."/>
            <person name="Jurgens J.A."/>
            <person name="Kallen N."/>
            <person name="Kersten P."/>
            <person name="Kohler A."/>
            <person name="Kuees U."/>
            <person name="Kumar T.K.A."/>
            <person name="Kuo A."/>
            <person name="LaButti K."/>
            <person name="Larrondo L.F."/>
            <person name="Lindquist E."/>
            <person name="Ling A."/>
            <person name="Lombard V."/>
            <person name="Lucas S."/>
            <person name="Lundell T."/>
            <person name="Martin R."/>
            <person name="McLaughlin D.J."/>
            <person name="Morgenstern I."/>
            <person name="Morin E."/>
            <person name="Murat C."/>
            <person name="Nagy L.G."/>
            <person name="Nolan M."/>
            <person name="Ohm R.A."/>
            <person name="Patyshakuliyeva A."/>
            <person name="Rokas A."/>
            <person name="Ruiz-Duenas F.J."/>
            <person name="Sabat G."/>
            <person name="Salamov A."/>
            <person name="Samejima M."/>
            <person name="Schmutz J."/>
            <person name="Slot J.C."/>
            <person name="St John F."/>
            <person name="Stenlid J."/>
            <person name="Sun H."/>
            <person name="Sun S."/>
            <person name="Syed K."/>
            <person name="Tsang A."/>
            <person name="Wiebenga A."/>
            <person name="Young D."/>
            <person name="Pisabarro A."/>
            <person name="Eastwood D.C."/>
            <person name="Martin F."/>
            <person name="Cullen D."/>
            <person name="Grigoriev I.V."/>
            <person name="Hibbett D.S."/>
        </authorList>
    </citation>
    <scope>NUCLEOTIDE SEQUENCE [LARGE SCALE GENOMIC DNA]</scope>
    <source>
        <strain evidence="3">HHB-11173 SS5</strain>
    </source>
</reference>
<dbReference type="OrthoDB" id="2338662at2759"/>
<keyword evidence="3" id="KW-1185">Reference proteome</keyword>